<evidence type="ECO:0000313" key="1">
    <source>
        <dbReference type="EMBL" id="MPM57804.1"/>
    </source>
</evidence>
<dbReference type="AlphaFoldDB" id="A0A645B7Y4"/>
<protein>
    <recommendedName>
        <fullName evidence="2">DUF4435 domain-containing protein</fullName>
    </recommendedName>
</protein>
<name>A0A645B7Y4_9ZZZZ</name>
<accession>A0A645B7Y4</accession>
<dbReference type="Pfam" id="PF11536">
    <property type="entry name" value="DUF3226"/>
    <property type="match status" value="1"/>
</dbReference>
<proteinExistence type="predicted"/>
<evidence type="ECO:0008006" key="2">
    <source>
        <dbReference type="Google" id="ProtNLM"/>
    </source>
</evidence>
<sequence length="215" mass="24076">MMANKNSIIKNNIILCEGADALYFFIWLLGDAAKENNLFEEFQVFDFGGIAQLKNFISILKNMNGYENVSSISIVRDAEKNYSAAISSIKSSLLACELPCPHGPIDIAVGENIKIGFALFPSCTRNNQNGTLEDLCLNILDGSRSSIIMRDVKKILRKKRYRLLTRSHKNKMHTYFSLTNKFVAMKIGEAAQANAFKRNAAEINSLKEFLLSLLP</sequence>
<comment type="caution">
    <text evidence="1">The sequence shown here is derived from an EMBL/GenBank/DDBJ whole genome shotgun (WGS) entry which is preliminary data.</text>
</comment>
<gene>
    <name evidence="1" type="ORF">SDC9_104627</name>
</gene>
<dbReference type="EMBL" id="VSSQ01016450">
    <property type="protein sequence ID" value="MPM57804.1"/>
    <property type="molecule type" value="Genomic_DNA"/>
</dbReference>
<dbReference type="InterPro" id="IPR024508">
    <property type="entry name" value="DUF3226"/>
</dbReference>
<reference evidence="1" key="1">
    <citation type="submission" date="2019-08" db="EMBL/GenBank/DDBJ databases">
        <authorList>
            <person name="Kucharzyk K."/>
            <person name="Murdoch R.W."/>
            <person name="Higgins S."/>
            <person name="Loffler F."/>
        </authorList>
    </citation>
    <scope>NUCLEOTIDE SEQUENCE</scope>
</reference>
<organism evidence="1">
    <name type="scientific">bioreactor metagenome</name>
    <dbReference type="NCBI Taxonomy" id="1076179"/>
    <lineage>
        <taxon>unclassified sequences</taxon>
        <taxon>metagenomes</taxon>
        <taxon>ecological metagenomes</taxon>
    </lineage>
</organism>